<organism evidence="2">
    <name type="scientific">viral metagenome</name>
    <dbReference type="NCBI Taxonomy" id="1070528"/>
    <lineage>
        <taxon>unclassified sequences</taxon>
        <taxon>metagenomes</taxon>
        <taxon>organismal metagenomes</taxon>
    </lineage>
</organism>
<evidence type="ECO:0000259" key="1">
    <source>
        <dbReference type="PROSITE" id="PS50181"/>
    </source>
</evidence>
<dbReference type="SMART" id="SM00256">
    <property type="entry name" value="FBOX"/>
    <property type="match status" value="1"/>
</dbReference>
<dbReference type="PROSITE" id="PS50181">
    <property type="entry name" value="FBOX"/>
    <property type="match status" value="1"/>
</dbReference>
<accession>A0A6C0LR52</accession>
<dbReference type="AlphaFoldDB" id="A0A6C0LR52"/>
<sequence>MSFENIPLEIINHIFSFLQKKKDILNTSCVCNDFSIVILDEKNKLIFEKHKKKYTNLLNELKYLMN</sequence>
<dbReference type="InterPro" id="IPR036047">
    <property type="entry name" value="F-box-like_dom_sf"/>
</dbReference>
<dbReference type="InterPro" id="IPR001810">
    <property type="entry name" value="F-box_dom"/>
</dbReference>
<name>A0A6C0LR52_9ZZZZ</name>
<proteinExistence type="predicted"/>
<feature type="domain" description="F-box" evidence="1">
    <location>
        <begin position="1"/>
        <end position="50"/>
    </location>
</feature>
<dbReference type="SUPFAM" id="SSF81383">
    <property type="entry name" value="F-box domain"/>
    <property type="match status" value="1"/>
</dbReference>
<reference evidence="2" key="1">
    <citation type="journal article" date="2020" name="Nature">
        <title>Giant virus diversity and host interactions through global metagenomics.</title>
        <authorList>
            <person name="Schulz F."/>
            <person name="Roux S."/>
            <person name="Paez-Espino D."/>
            <person name="Jungbluth S."/>
            <person name="Walsh D.A."/>
            <person name="Denef V.J."/>
            <person name="McMahon K.D."/>
            <person name="Konstantinidis K.T."/>
            <person name="Eloe-Fadrosh E.A."/>
            <person name="Kyrpides N.C."/>
            <person name="Woyke T."/>
        </authorList>
    </citation>
    <scope>NUCLEOTIDE SEQUENCE</scope>
    <source>
        <strain evidence="2">GVMAG-S-1014582-52</strain>
    </source>
</reference>
<dbReference type="EMBL" id="MN740556">
    <property type="protein sequence ID" value="QHU32903.1"/>
    <property type="molecule type" value="Genomic_DNA"/>
</dbReference>
<dbReference type="Pfam" id="PF12937">
    <property type="entry name" value="F-box-like"/>
    <property type="match status" value="1"/>
</dbReference>
<protein>
    <recommendedName>
        <fullName evidence="1">F-box domain-containing protein</fullName>
    </recommendedName>
</protein>
<dbReference type="Gene3D" id="1.20.1280.50">
    <property type="match status" value="1"/>
</dbReference>
<evidence type="ECO:0000313" key="2">
    <source>
        <dbReference type="EMBL" id="QHU32903.1"/>
    </source>
</evidence>